<accession>Q1QB02</accession>
<dbReference type="Pfam" id="PF06167">
    <property type="entry name" value="Peptidase_M90"/>
    <property type="match status" value="1"/>
</dbReference>
<dbReference type="RefSeq" id="WP_011513703.1">
    <property type="nucleotide sequence ID" value="NC_007969.1"/>
</dbReference>
<dbReference type="PANTHER" id="PTHR30164">
    <property type="entry name" value="MTFA PEPTIDASE"/>
    <property type="match status" value="1"/>
</dbReference>
<dbReference type="GO" id="GO:0004177">
    <property type="term" value="F:aminopeptidase activity"/>
    <property type="evidence" value="ECO:0007669"/>
    <property type="project" value="TreeGrafter"/>
</dbReference>
<dbReference type="KEGG" id="pcr:Pcryo_1372"/>
<evidence type="ECO:0000313" key="1">
    <source>
        <dbReference type="EMBL" id="ABE75151.1"/>
    </source>
</evidence>
<dbReference type="GO" id="GO:0008237">
    <property type="term" value="F:metallopeptidase activity"/>
    <property type="evidence" value="ECO:0007669"/>
    <property type="project" value="InterPro"/>
</dbReference>
<dbReference type="AlphaFoldDB" id="Q1QB02"/>
<dbReference type="Gene3D" id="3.40.390.10">
    <property type="entry name" value="Collagenase (Catalytic Domain)"/>
    <property type="match status" value="1"/>
</dbReference>
<dbReference type="InterPro" id="IPR024079">
    <property type="entry name" value="MetalloPept_cat_dom_sf"/>
</dbReference>
<dbReference type="PANTHER" id="PTHR30164:SF2">
    <property type="entry name" value="PROTEIN MTFA"/>
    <property type="match status" value="1"/>
</dbReference>
<keyword evidence="2" id="KW-1185">Reference proteome</keyword>
<dbReference type="Proteomes" id="UP000002425">
    <property type="component" value="Chromosome"/>
</dbReference>
<dbReference type="EMBL" id="CP000323">
    <property type="protein sequence ID" value="ABE75151.1"/>
    <property type="molecule type" value="Genomic_DNA"/>
</dbReference>
<organism evidence="1 2">
    <name type="scientific">Psychrobacter cryohalolentis (strain ATCC BAA-1226 / DSM 17306 / VKM B-2378 / K5)</name>
    <dbReference type="NCBI Taxonomy" id="335284"/>
    <lineage>
        <taxon>Bacteria</taxon>
        <taxon>Pseudomonadati</taxon>
        <taxon>Pseudomonadota</taxon>
        <taxon>Gammaproteobacteria</taxon>
        <taxon>Moraxellales</taxon>
        <taxon>Moraxellaceae</taxon>
        <taxon>Psychrobacter</taxon>
    </lineage>
</organism>
<reference evidence="1" key="1">
    <citation type="submission" date="2006-03" db="EMBL/GenBank/DDBJ databases">
        <title>Complete sequence of chromosome of Psychrobacter cryohalolentis K5.</title>
        <authorList>
            <consortium name="US DOE Joint Genome Institute"/>
            <person name="Copeland A."/>
            <person name="Lucas S."/>
            <person name="Lapidus A."/>
            <person name="Barry K."/>
            <person name="Detter J.C."/>
            <person name="Glavina del Rio T."/>
            <person name="Hammon N."/>
            <person name="Israni S."/>
            <person name="Dalin E."/>
            <person name="Tice H."/>
            <person name="Pitluck S."/>
            <person name="Brettin T."/>
            <person name="Bruce D."/>
            <person name="Han C."/>
            <person name="Tapia R."/>
            <person name="Sims D.R."/>
            <person name="Gilna P."/>
            <person name="Schmutz J."/>
            <person name="Larimer F."/>
            <person name="Land M."/>
            <person name="Hauser L."/>
            <person name="Kyrpides N."/>
            <person name="Kim E."/>
            <person name="Richardson P."/>
        </authorList>
    </citation>
    <scope>NUCLEOTIDE SEQUENCE</scope>
    <source>
        <strain evidence="1">K5</strain>
    </source>
</reference>
<dbReference type="SUPFAM" id="SSF55486">
    <property type="entry name" value="Metalloproteases ('zincins'), catalytic domain"/>
    <property type="match status" value="1"/>
</dbReference>
<dbReference type="InterPro" id="IPR042252">
    <property type="entry name" value="MtfA_N"/>
</dbReference>
<dbReference type="Gene3D" id="1.10.472.150">
    <property type="entry name" value="Glucose-regulated metallo-peptidase M90, N-terminal domain"/>
    <property type="match status" value="1"/>
</dbReference>
<protein>
    <recommendedName>
        <fullName evidence="3">Mlc titration factor A</fullName>
    </recommendedName>
</protein>
<sequence length="251" mass="28856">MFSMIKDWREQRILDNSEFTHADWMQAAKRIVILDRLNEDELTRLFELATLFLADKSITGAQGFEITDAVKQSIALQACLPILKLSLEWYAGWSAIIIYPGSYKSETTTVDELGIVHEGSQHRSGEAWLRGPVILSWKDAKHSGERDGHNVVIHEFVHKLDMLNGRANGFPPLQPDMDPARWTEIMSRDFENFQSHHKSGLDRYGATNPAEFFAVLSEVFFETPQKLIDAYPDIYEIMVKFFRQTPLEPRP</sequence>
<dbReference type="HOGENOM" id="CLU_063037_0_1_6"/>
<dbReference type="GO" id="GO:0005829">
    <property type="term" value="C:cytosol"/>
    <property type="evidence" value="ECO:0007669"/>
    <property type="project" value="TreeGrafter"/>
</dbReference>
<dbReference type="InterPro" id="IPR010384">
    <property type="entry name" value="MtfA_fam"/>
</dbReference>
<evidence type="ECO:0000313" key="2">
    <source>
        <dbReference type="Proteomes" id="UP000002425"/>
    </source>
</evidence>
<evidence type="ECO:0008006" key="3">
    <source>
        <dbReference type="Google" id="ProtNLM"/>
    </source>
</evidence>
<dbReference type="eggNOG" id="COG3228">
    <property type="taxonomic scope" value="Bacteria"/>
</dbReference>
<dbReference type="CDD" id="cd20169">
    <property type="entry name" value="Peptidase_M90_mtfA"/>
    <property type="match status" value="1"/>
</dbReference>
<gene>
    <name evidence="1" type="ordered locus">Pcryo_1372</name>
</gene>
<proteinExistence type="predicted"/>
<name>Q1QB02_PSYCK</name>
<dbReference type="STRING" id="335284.Pcryo_1372"/>